<name>A0A0M3HFL0_ASCLU</name>
<accession>A0A0M3HFL0</accession>
<protein>
    <submittedName>
        <fullName evidence="2">Uncharacterized protein</fullName>
    </submittedName>
</protein>
<dbReference type="WBParaSite" id="ALUE_0000030501-mRNA-1">
    <property type="protein sequence ID" value="ALUE_0000030501-mRNA-1"/>
    <property type="gene ID" value="ALUE_0000030501"/>
</dbReference>
<dbReference type="Proteomes" id="UP000036681">
    <property type="component" value="Unplaced"/>
</dbReference>
<dbReference type="AlphaFoldDB" id="A0A0M3HFL0"/>
<evidence type="ECO:0000313" key="1">
    <source>
        <dbReference type="Proteomes" id="UP000036681"/>
    </source>
</evidence>
<sequence length="55" mass="6533">MSSFEWAKNCKQFAIDSKVLFGSKWANSSSNNIKIRKYTKFKIQMKEIKVHFNDE</sequence>
<proteinExistence type="predicted"/>
<keyword evidence="1" id="KW-1185">Reference proteome</keyword>
<evidence type="ECO:0000313" key="2">
    <source>
        <dbReference type="WBParaSite" id="ALUE_0000030501-mRNA-1"/>
    </source>
</evidence>
<reference evidence="2" key="1">
    <citation type="submission" date="2017-02" db="UniProtKB">
        <authorList>
            <consortium name="WormBaseParasite"/>
        </authorList>
    </citation>
    <scope>IDENTIFICATION</scope>
</reference>
<organism evidence="1 2">
    <name type="scientific">Ascaris lumbricoides</name>
    <name type="common">Giant roundworm</name>
    <dbReference type="NCBI Taxonomy" id="6252"/>
    <lineage>
        <taxon>Eukaryota</taxon>
        <taxon>Metazoa</taxon>
        <taxon>Ecdysozoa</taxon>
        <taxon>Nematoda</taxon>
        <taxon>Chromadorea</taxon>
        <taxon>Rhabditida</taxon>
        <taxon>Spirurina</taxon>
        <taxon>Ascaridomorpha</taxon>
        <taxon>Ascaridoidea</taxon>
        <taxon>Ascarididae</taxon>
        <taxon>Ascaris</taxon>
    </lineage>
</organism>